<sequence>MQRYITYAQLEEQLNHYTQSTEHLPFREAIREIVNRGDILTKPTIHPKRSLLSVEEFHNAIYQSSIPINDFLSSTDTTRDSSLIPNNLDIFAIKHVLFSKHSPYKHNSFTINFVYHGRVTFIFENEEHQMTEGELCIISPNSTYKIIPDNKDCIVIEIFIRKSTFDLIFSNTLSQIEPLSSFFKEVLYKNNFSSNYLLFGSTNSEFIREIIQNIYIETTYQQVYSNQIAINYTNLLFFNIVRYLEFKDIYYPLKNDKTDNYYQILLYIKDHFQEVTLESLSQTFNYYPSYISTLIKKEFGVTFNQYLTKIRMSEAEKMLTHTHDNLADISERIGYNSPDHFTRIFKKFFNQTPSEYRKQYGKN</sequence>
<evidence type="ECO:0000313" key="5">
    <source>
        <dbReference type="EMBL" id="MDQ0223206.1"/>
    </source>
</evidence>
<evidence type="ECO:0000256" key="2">
    <source>
        <dbReference type="ARBA" id="ARBA00023125"/>
    </source>
</evidence>
<dbReference type="InterPro" id="IPR011051">
    <property type="entry name" value="RmlC_Cupin_sf"/>
</dbReference>
<dbReference type="InterPro" id="IPR020449">
    <property type="entry name" value="Tscrpt_reg_AraC-type_HTH"/>
</dbReference>
<dbReference type="PRINTS" id="PR00032">
    <property type="entry name" value="HTHARAC"/>
</dbReference>
<dbReference type="PANTHER" id="PTHR43280:SF28">
    <property type="entry name" value="HTH-TYPE TRANSCRIPTIONAL ACTIVATOR RHAS"/>
    <property type="match status" value="1"/>
</dbReference>
<dbReference type="Gene3D" id="2.60.120.10">
    <property type="entry name" value="Jelly Rolls"/>
    <property type="match status" value="1"/>
</dbReference>
<evidence type="ECO:0000256" key="3">
    <source>
        <dbReference type="ARBA" id="ARBA00023163"/>
    </source>
</evidence>
<dbReference type="SUPFAM" id="SSF51182">
    <property type="entry name" value="RmlC-like cupins"/>
    <property type="match status" value="1"/>
</dbReference>
<dbReference type="SMART" id="SM00342">
    <property type="entry name" value="HTH_ARAC"/>
    <property type="match status" value="1"/>
</dbReference>
<dbReference type="Pfam" id="PF02311">
    <property type="entry name" value="AraC_binding"/>
    <property type="match status" value="1"/>
</dbReference>
<evidence type="ECO:0000259" key="4">
    <source>
        <dbReference type="PROSITE" id="PS01124"/>
    </source>
</evidence>
<dbReference type="Gene3D" id="1.10.10.60">
    <property type="entry name" value="Homeodomain-like"/>
    <property type="match status" value="2"/>
</dbReference>
<reference evidence="5 6" key="1">
    <citation type="submission" date="2023-07" db="EMBL/GenBank/DDBJ databases">
        <title>Genomic Encyclopedia of Type Strains, Phase IV (KMG-IV): sequencing the most valuable type-strain genomes for metagenomic binning, comparative biology and taxonomic classification.</title>
        <authorList>
            <person name="Goeker M."/>
        </authorList>
    </citation>
    <scope>NUCLEOTIDE SEQUENCE [LARGE SCALE GENOMIC DNA]</scope>
    <source>
        <strain evidence="5 6">DSM 105143</strain>
    </source>
</reference>
<feature type="domain" description="HTH araC/xylS-type" evidence="4">
    <location>
        <begin position="262"/>
        <end position="359"/>
    </location>
</feature>
<dbReference type="PROSITE" id="PS01124">
    <property type="entry name" value="HTH_ARAC_FAMILY_2"/>
    <property type="match status" value="1"/>
</dbReference>
<keyword evidence="3" id="KW-0804">Transcription</keyword>
<dbReference type="Proteomes" id="UP001223079">
    <property type="component" value="Unassembled WGS sequence"/>
</dbReference>
<gene>
    <name evidence="5" type="ORF">J2S23_001781</name>
</gene>
<dbReference type="PROSITE" id="PS00041">
    <property type="entry name" value="HTH_ARAC_FAMILY_1"/>
    <property type="match status" value="1"/>
</dbReference>
<dbReference type="PANTHER" id="PTHR43280">
    <property type="entry name" value="ARAC-FAMILY TRANSCRIPTIONAL REGULATOR"/>
    <property type="match status" value="1"/>
</dbReference>
<protein>
    <submittedName>
        <fullName evidence="5">AraC-like DNA-binding protein/mannose-6-phosphate isomerase-like protein (Cupin superfamily)</fullName>
    </submittedName>
</protein>
<comment type="caution">
    <text evidence="5">The sequence shown here is derived from an EMBL/GenBank/DDBJ whole genome shotgun (WGS) entry which is preliminary data.</text>
</comment>
<dbReference type="InterPro" id="IPR009057">
    <property type="entry name" value="Homeodomain-like_sf"/>
</dbReference>
<evidence type="ECO:0000256" key="1">
    <source>
        <dbReference type="ARBA" id="ARBA00023015"/>
    </source>
</evidence>
<dbReference type="RefSeq" id="WP_307122358.1">
    <property type="nucleotide sequence ID" value="NZ_JAUSTM010000020.1"/>
</dbReference>
<dbReference type="EMBL" id="JAUSTM010000020">
    <property type="protein sequence ID" value="MDQ0223206.1"/>
    <property type="molecule type" value="Genomic_DNA"/>
</dbReference>
<dbReference type="SUPFAM" id="SSF46689">
    <property type="entry name" value="Homeodomain-like"/>
    <property type="match status" value="1"/>
</dbReference>
<keyword evidence="2" id="KW-0238">DNA-binding</keyword>
<name>A0ABT9YUF1_9STRE</name>
<evidence type="ECO:0000313" key="6">
    <source>
        <dbReference type="Proteomes" id="UP001223079"/>
    </source>
</evidence>
<dbReference type="InterPro" id="IPR014710">
    <property type="entry name" value="RmlC-like_jellyroll"/>
</dbReference>
<organism evidence="5 6">
    <name type="scientific">Streptococcus moroccensis</name>
    <dbReference type="NCBI Taxonomy" id="1451356"/>
    <lineage>
        <taxon>Bacteria</taxon>
        <taxon>Bacillati</taxon>
        <taxon>Bacillota</taxon>
        <taxon>Bacilli</taxon>
        <taxon>Lactobacillales</taxon>
        <taxon>Streptococcaceae</taxon>
        <taxon>Streptococcus</taxon>
    </lineage>
</organism>
<dbReference type="InterPro" id="IPR018062">
    <property type="entry name" value="HTH_AraC-typ_CS"/>
</dbReference>
<dbReference type="InterPro" id="IPR003313">
    <property type="entry name" value="AraC-bd"/>
</dbReference>
<keyword evidence="6" id="KW-1185">Reference proteome</keyword>
<accession>A0ABT9YUF1</accession>
<proteinExistence type="predicted"/>
<dbReference type="Pfam" id="PF12833">
    <property type="entry name" value="HTH_18"/>
    <property type="match status" value="1"/>
</dbReference>
<dbReference type="InterPro" id="IPR018060">
    <property type="entry name" value="HTH_AraC"/>
</dbReference>
<keyword evidence="1" id="KW-0805">Transcription regulation</keyword>